<proteinExistence type="predicted"/>
<reference evidence="4 5" key="1">
    <citation type="submission" date="2018-08" db="EMBL/GenBank/DDBJ databases">
        <title>A genome reference for cultivated species of the human gut microbiota.</title>
        <authorList>
            <person name="Zou Y."/>
            <person name="Xue W."/>
            <person name="Luo G."/>
        </authorList>
    </citation>
    <scope>NUCLEOTIDE SEQUENCE [LARGE SCALE GENOMIC DNA]</scope>
    <source>
        <strain evidence="4 5">AF24-29</strain>
    </source>
</reference>
<dbReference type="PANTHER" id="PTHR43300:SF7">
    <property type="entry name" value="UDP-N-ACETYLBACILLOSAMINE N-ACETYLTRANSFERASE"/>
    <property type="match status" value="1"/>
</dbReference>
<dbReference type="RefSeq" id="WP_117893311.1">
    <property type="nucleotide sequence ID" value="NZ_CABJCV010000002.1"/>
</dbReference>
<evidence type="ECO:0000313" key="5">
    <source>
        <dbReference type="Proteomes" id="UP000284178"/>
    </source>
</evidence>
<feature type="site" description="Increases basicity of active site His" evidence="1">
    <location>
        <position position="141"/>
    </location>
</feature>
<dbReference type="Pfam" id="PF00132">
    <property type="entry name" value="Hexapep"/>
    <property type="match status" value="1"/>
</dbReference>
<dbReference type="PANTHER" id="PTHR43300">
    <property type="entry name" value="ACETYLTRANSFERASE"/>
    <property type="match status" value="1"/>
</dbReference>
<feature type="domain" description="PglD N-terminal" evidence="3">
    <location>
        <begin position="3"/>
        <end position="82"/>
    </location>
</feature>
<dbReference type="GeneID" id="83014307"/>
<accession>A0A412G5L5</accession>
<dbReference type="AlphaFoldDB" id="A0A412G5L5"/>
<evidence type="ECO:0000259" key="3">
    <source>
        <dbReference type="Pfam" id="PF17836"/>
    </source>
</evidence>
<organism evidence="4 5">
    <name type="scientific">Holdemania filiformis</name>
    <dbReference type="NCBI Taxonomy" id="61171"/>
    <lineage>
        <taxon>Bacteria</taxon>
        <taxon>Bacillati</taxon>
        <taxon>Bacillota</taxon>
        <taxon>Erysipelotrichia</taxon>
        <taxon>Erysipelotrichales</taxon>
        <taxon>Erysipelotrichaceae</taxon>
        <taxon>Holdemania</taxon>
    </lineage>
</organism>
<comment type="caution">
    <text evidence="4">The sequence shown here is derived from an EMBL/GenBank/DDBJ whole genome shotgun (WGS) entry which is preliminary data.</text>
</comment>
<dbReference type="InterPro" id="IPR020019">
    <property type="entry name" value="AcTrfase_PglD-like"/>
</dbReference>
<dbReference type="InterPro" id="IPR050179">
    <property type="entry name" value="Trans_hexapeptide_repeat"/>
</dbReference>
<dbReference type="Pfam" id="PF17836">
    <property type="entry name" value="PglD_N"/>
    <property type="match status" value="1"/>
</dbReference>
<dbReference type="EMBL" id="QRUP01000002">
    <property type="protein sequence ID" value="RGR76269.1"/>
    <property type="molecule type" value="Genomic_DNA"/>
</dbReference>
<dbReference type="InterPro" id="IPR041561">
    <property type="entry name" value="PglD_N"/>
</dbReference>
<protein>
    <recommendedName>
        <fullName evidence="3">PglD N-terminal domain-containing protein</fullName>
    </recommendedName>
</protein>
<dbReference type="InterPro" id="IPR001451">
    <property type="entry name" value="Hexapep"/>
</dbReference>
<feature type="active site" description="Proton acceptor" evidence="1">
    <location>
        <position position="140"/>
    </location>
</feature>
<evidence type="ECO:0000256" key="1">
    <source>
        <dbReference type="PIRSR" id="PIRSR620019-1"/>
    </source>
</evidence>
<sequence>MEKIIIIGAGGHAKTVVDTIERGHCFEIAGFLAEGRVGERVYKNYTILGADNIAKTIFSMGISKACMAIGFMGKSSIREKLCCQYKKMGFDFPAIIDPSAIVASDVMIGEGTYIGRCVVVNANSSIGDFCILNTGCIVEHECKVGKYSHVSIGAVICGQSVIGERTFIGANATVIQCLTIGNDCIVGAGTVVIRNIEERKTMVGNPAKEIRE</sequence>
<name>A0A412G5L5_9FIRM</name>
<dbReference type="CDD" id="cd03360">
    <property type="entry name" value="LbH_AT_putative"/>
    <property type="match status" value="1"/>
</dbReference>
<evidence type="ECO:0000256" key="2">
    <source>
        <dbReference type="PIRSR" id="PIRSR620019-2"/>
    </source>
</evidence>
<feature type="binding site" evidence="2">
    <location>
        <position position="73"/>
    </location>
    <ligand>
        <name>substrate</name>
    </ligand>
</feature>
<dbReference type="Gene3D" id="2.160.10.10">
    <property type="entry name" value="Hexapeptide repeat proteins"/>
    <property type="match status" value="1"/>
</dbReference>
<gene>
    <name evidence="4" type="ORF">DWY25_02635</name>
</gene>
<dbReference type="InterPro" id="IPR011004">
    <property type="entry name" value="Trimer_LpxA-like_sf"/>
</dbReference>
<dbReference type="Proteomes" id="UP000284178">
    <property type="component" value="Unassembled WGS sequence"/>
</dbReference>
<dbReference type="NCBIfam" id="TIGR03570">
    <property type="entry name" value="NeuD_NnaD"/>
    <property type="match status" value="1"/>
</dbReference>
<evidence type="ECO:0000313" key="4">
    <source>
        <dbReference type="EMBL" id="RGR76269.1"/>
    </source>
</evidence>
<keyword evidence="5" id="KW-1185">Reference proteome</keyword>
<dbReference type="Gene3D" id="3.40.50.20">
    <property type="match status" value="1"/>
</dbReference>
<dbReference type="SUPFAM" id="SSF51161">
    <property type="entry name" value="Trimeric LpxA-like enzymes"/>
    <property type="match status" value="1"/>
</dbReference>
<feature type="binding site" evidence="2">
    <location>
        <position position="149"/>
    </location>
    <ligand>
        <name>acetyl-CoA</name>
        <dbReference type="ChEBI" id="CHEBI:57288"/>
    </ligand>
</feature>